<dbReference type="HOGENOM" id="CLU_053543_0_0_1"/>
<dbReference type="OMA" id="EWCKYAL"/>
<evidence type="ECO:0000256" key="1">
    <source>
        <dbReference type="SAM" id="Phobius"/>
    </source>
</evidence>
<reference evidence="2 3" key="1">
    <citation type="journal article" date="2007" name="Nat. Biotechnol.">
        <title>Genome sequence of the lignocellulose-bioconverting and xylose-fermenting yeast Pichia stipitis.</title>
        <authorList>
            <person name="Jeffries T.W."/>
            <person name="Grigoriev I.V."/>
            <person name="Grimwood J."/>
            <person name="Laplaza J.M."/>
            <person name="Aerts A."/>
            <person name="Salamov A."/>
            <person name="Schmutz J."/>
            <person name="Lindquist E."/>
            <person name="Dehal P."/>
            <person name="Shapiro H."/>
            <person name="Jin Y.S."/>
            <person name="Passoth V."/>
            <person name="Richardson P.M."/>
        </authorList>
    </citation>
    <scope>NUCLEOTIDE SEQUENCE [LARGE SCALE GENOMIC DNA]</scope>
    <source>
        <strain evidence="3">ATCC 58785 / CBS 6054 / NBRC 10063 / NRRL Y-11545</strain>
    </source>
</reference>
<gene>
    <name evidence="2" type="primary">ACD1</name>
    <name evidence="2" type="ORF">PICST_60849</name>
</gene>
<dbReference type="Proteomes" id="UP000002258">
    <property type="component" value="Chromosome 5"/>
</dbReference>
<sequence length="411" mass="46604">MISAHGLAALLSIPLKTLVLIVLYPFVGGIGRKFSKDFINSVKLVIFIGGISMPIPDGKYLNVFSNKFLIRVLINYLHKKTVKTLPGYGERYDEQSFWLVKQPDRKPSDPILVYLHGGGYFLETMPSQVQSVLAIQKLVDPKKREKLSILLLDYKLCSSGYQFPYQRHQLHSTYQKLTKSEHNTNINFIGDSAGGNLAVIYLQLLKGLKDPETIFPKNIILISPWVKIVPDSSQYQPGQSYYDNDGRDMINYYIFSREYPENPILGKTDPNALEVSPGNCIASKPSDWDGISTLRNSSSNVFVIVGEDEVFRDDVLNWTTEALDVPLGKQKYGDSNNVFDAKKHSYIRKGNDKSAGVQVFVEPWGVHDSVFFFENDLLGKLEKNPSWTLKDINRDRYFGITRIVEFLNDAL</sequence>
<dbReference type="RefSeq" id="XP_001385158.2">
    <property type="nucleotide sequence ID" value="XM_001385121.1"/>
</dbReference>
<dbReference type="OrthoDB" id="2152029at2759"/>
<dbReference type="AlphaFoldDB" id="A3LVI5"/>
<evidence type="ECO:0000313" key="3">
    <source>
        <dbReference type="Proteomes" id="UP000002258"/>
    </source>
</evidence>
<dbReference type="InterPro" id="IPR010424">
    <property type="entry name" value="EutQ"/>
</dbReference>
<dbReference type="KEGG" id="pic:PICST_60849"/>
<keyword evidence="1" id="KW-0472">Membrane</keyword>
<dbReference type="PANTHER" id="PTHR36169:SF1">
    <property type="entry name" value="ACETATE KINASE EUTQ"/>
    <property type="match status" value="1"/>
</dbReference>
<evidence type="ECO:0000313" key="2">
    <source>
        <dbReference type="EMBL" id="ABN67129.2"/>
    </source>
</evidence>
<dbReference type="PANTHER" id="PTHR36169">
    <property type="entry name" value="ETHANOLAMINE UTILIZATION PROTEIN EUTQ"/>
    <property type="match status" value="1"/>
</dbReference>
<dbReference type="ESTHER" id="picst-a3lvi5">
    <property type="family name" value="Steryl_acetyl_hydrolase"/>
</dbReference>
<keyword evidence="3" id="KW-1185">Reference proteome</keyword>
<feature type="transmembrane region" description="Helical" evidence="1">
    <location>
        <begin position="6"/>
        <end position="26"/>
    </location>
</feature>
<dbReference type="eggNOG" id="KOG1515">
    <property type="taxonomic scope" value="Eukaryota"/>
</dbReference>
<dbReference type="InterPro" id="IPR029058">
    <property type="entry name" value="AB_hydrolase_fold"/>
</dbReference>
<dbReference type="Pfam" id="PF10340">
    <property type="entry name" value="Say1_Mug180"/>
    <property type="match status" value="1"/>
</dbReference>
<dbReference type="SUPFAM" id="SSF53474">
    <property type="entry name" value="alpha/beta-Hydrolases"/>
    <property type="match status" value="1"/>
</dbReference>
<dbReference type="EMBL" id="CP000499">
    <property type="protein sequence ID" value="ABN67129.2"/>
    <property type="molecule type" value="Genomic_DNA"/>
</dbReference>
<proteinExistence type="predicted"/>
<name>A3LVI5_PICST</name>
<accession>A3LVI5</accession>
<dbReference type="InParanoid" id="A3LVI5"/>
<dbReference type="Gene3D" id="3.40.50.1820">
    <property type="entry name" value="alpha/beta hydrolase"/>
    <property type="match status" value="1"/>
</dbReference>
<dbReference type="GeneID" id="4839222"/>
<keyword evidence="1" id="KW-0812">Transmembrane</keyword>
<dbReference type="STRING" id="322104.A3LVI5"/>
<dbReference type="InterPro" id="IPR019436">
    <property type="entry name" value="Say1-like"/>
</dbReference>
<organism evidence="2 3">
    <name type="scientific">Scheffersomyces stipitis (strain ATCC 58785 / CBS 6054 / NBRC 10063 / NRRL Y-11545)</name>
    <name type="common">Yeast</name>
    <name type="synonym">Pichia stipitis</name>
    <dbReference type="NCBI Taxonomy" id="322104"/>
    <lineage>
        <taxon>Eukaryota</taxon>
        <taxon>Fungi</taxon>
        <taxon>Dikarya</taxon>
        <taxon>Ascomycota</taxon>
        <taxon>Saccharomycotina</taxon>
        <taxon>Pichiomycetes</taxon>
        <taxon>Debaryomycetaceae</taxon>
        <taxon>Scheffersomyces</taxon>
    </lineage>
</organism>
<keyword evidence="1" id="KW-1133">Transmembrane helix</keyword>
<protein>
    <submittedName>
        <fullName evidence="2">Hypothetical membrane protein</fullName>
    </submittedName>
</protein>